<accession>A0ACB7ZTQ6</accession>
<gene>
    <name evidence="1" type="ORF">BJ138DRAFT_1119526</name>
</gene>
<protein>
    <submittedName>
        <fullName evidence="1">Uncharacterized protein</fullName>
    </submittedName>
</protein>
<name>A0ACB7ZTQ6_9AGAM</name>
<evidence type="ECO:0000313" key="1">
    <source>
        <dbReference type="EMBL" id="KAH7904321.1"/>
    </source>
</evidence>
<dbReference type="Proteomes" id="UP000790377">
    <property type="component" value="Unassembled WGS sequence"/>
</dbReference>
<proteinExistence type="predicted"/>
<sequence>MPPPRWSTPEQLQWLQSEIPAYKKAQEDNTVNKFWEVMTHAWYQEFSERKLLWPPEGIPPGMSKEMADADLPAEFAEILGSALSERNEKLKNWYRNNSRVKVTSGSNKTSKLLNKLLGQRAQGVRDLNQIEVYSKLHYEEKVKPMVENEISEKGLVDVGERLRCIKTLTAEMYKQEGEDVKASVKAEMIRRNEERKRPLDTANTPESRSR</sequence>
<reference evidence="1" key="1">
    <citation type="journal article" date="2021" name="New Phytol.">
        <title>Evolutionary innovations through gain and loss of genes in the ectomycorrhizal Boletales.</title>
        <authorList>
            <person name="Wu G."/>
            <person name="Miyauchi S."/>
            <person name="Morin E."/>
            <person name="Kuo A."/>
            <person name="Drula E."/>
            <person name="Varga T."/>
            <person name="Kohler A."/>
            <person name="Feng B."/>
            <person name="Cao Y."/>
            <person name="Lipzen A."/>
            <person name="Daum C."/>
            <person name="Hundley H."/>
            <person name="Pangilinan J."/>
            <person name="Johnson J."/>
            <person name="Barry K."/>
            <person name="LaButti K."/>
            <person name="Ng V."/>
            <person name="Ahrendt S."/>
            <person name="Min B."/>
            <person name="Choi I.G."/>
            <person name="Park H."/>
            <person name="Plett J.M."/>
            <person name="Magnuson J."/>
            <person name="Spatafora J.W."/>
            <person name="Nagy L.G."/>
            <person name="Henrissat B."/>
            <person name="Grigoriev I.V."/>
            <person name="Yang Z.L."/>
            <person name="Xu J."/>
            <person name="Martin F.M."/>
        </authorList>
    </citation>
    <scope>NUCLEOTIDE SEQUENCE</scope>
    <source>
        <strain evidence="1">ATCC 28755</strain>
    </source>
</reference>
<organism evidence="1 2">
    <name type="scientific">Hygrophoropsis aurantiaca</name>
    <dbReference type="NCBI Taxonomy" id="72124"/>
    <lineage>
        <taxon>Eukaryota</taxon>
        <taxon>Fungi</taxon>
        <taxon>Dikarya</taxon>
        <taxon>Basidiomycota</taxon>
        <taxon>Agaricomycotina</taxon>
        <taxon>Agaricomycetes</taxon>
        <taxon>Agaricomycetidae</taxon>
        <taxon>Boletales</taxon>
        <taxon>Coniophorineae</taxon>
        <taxon>Hygrophoropsidaceae</taxon>
        <taxon>Hygrophoropsis</taxon>
    </lineage>
</organism>
<keyword evidence="2" id="KW-1185">Reference proteome</keyword>
<evidence type="ECO:0000313" key="2">
    <source>
        <dbReference type="Proteomes" id="UP000790377"/>
    </source>
</evidence>
<dbReference type="EMBL" id="MU268521">
    <property type="protein sequence ID" value="KAH7904321.1"/>
    <property type="molecule type" value="Genomic_DNA"/>
</dbReference>
<comment type="caution">
    <text evidence="1">The sequence shown here is derived from an EMBL/GenBank/DDBJ whole genome shotgun (WGS) entry which is preliminary data.</text>
</comment>